<dbReference type="Proteomes" id="UP001293254">
    <property type="component" value="Unassembled WGS sequence"/>
</dbReference>
<dbReference type="InterPro" id="IPR052610">
    <property type="entry name" value="bHLH_transcription_regulator"/>
</dbReference>
<name>A0AAE1XQU7_9LAMI</name>
<evidence type="ECO:0000313" key="2">
    <source>
        <dbReference type="Proteomes" id="UP001293254"/>
    </source>
</evidence>
<reference evidence="1" key="2">
    <citation type="journal article" date="2024" name="Plant">
        <title>Genomic evolution and insights into agronomic trait innovations of Sesamum species.</title>
        <authorList>
            <person name="Miao H."/>
            <person name="Wang L."/>
            <person name="Qu L."/>
            <person name="Liu H."/>
            <person name="Sun Y."/>
            <person name="Le M."/>
            <person name="Wang Q."/>
            <person name="Wei S."/>
            <person name="Zheng Y."/>
            <person name="Lin W."/>
            <person name="Duan Y."/>
            <person name="Cao H."/>
            <person name="Xiong S."/>
            <person name="Wang X."/>
            <person name="Wei L."/>
            <person name="Li C."/>
            <person name="Ma Q."/>
            <person name="Ju M."/>
            <person name="Zhao R."/>
            <person name="Li G."/>
            <person name="Mu C."/>
            <person name="Tian Q."/>
            <person name="Mei H."/>
            <person name="Zhang T."/>
            <person name="Gao T."/>
            <person name="Zhang H."/>
        </authorList>
    </citation>
    <scope>NUCLEOTIDE SEQUENCE</scope>
    <source>
        <strain evidence="1">3651</strain>
    </source>
</reference>
<dbReference type="EMBL" id="JACGWO010000010">
    <property type="protein sequence ID" value="KAK4416385.1"/>
    <property type="molecule type" value="Genomic_DNA"/>
</dbReference>
<keyword evidence="2" id="KW-1185">Reference proteome</keyword>
<accession>A0AAE1XQU7</accession>
<gene>
    <name evidence="1" type="ORF">Salat_2464000</name>
</gene>
<dbReference type="PANTHER" id="PTHR45959:SF2">
    <property type="entry name" value="BHLH TRANSCRIPTION FACTOR"/>
    <property type="match status" value="1"/>
</dbReference>
<dbReference type="PANTHER" id="PTHR45959">
    <property type="entry name" value="BHLH TRANSCRIPTION FACTOR"/>
    <property type="match status" value="1"/>
</dbReference>
<comment type="caution">
    <text evidence="1">The sequence shown here is derived from an EMBL/GenBank/DDBJ whole genome shotgun (WGS) entry which is preliminary data.</text>
</comment>
<proteinExistence type="predicted"/>
<reference evidence="1" key="1">
    <citation type="submission" date="2020-06" db="EMBL/GenBank/DDBJ databases">
        <authorList>
            <person name="Li T."/>
            <person name="Hu X."/>
            <person name="Zhang T."/>
            <person name="Song X."/>
            <person name="Zhang H."/>
            <person name="Dai N."/>
            <person name="Sheng W."/>
            <person name="Hou X."/>
            <person name="Wei L."/>
        </authorList>
    </citation>
    <scope>NUCLEOTIDE SEQUENCE</scope>
    <source>
        <strain evidence="1">3651</strain>
        <tissue evidence="1">Leaf</tissue>
    </source>
</reference>
<dbReference type="AlphaFoldDB" id="A0AAE1XQU7"/>
<evidence type="ECO:0000313" key="1">
    <source>
        <dbReference type="EMBL" id="KAK4416385.1"/>
    </source>
</evidence>
<sequence>MTCSVVSKRSLKYTAFFVYIAALNINEPVEFIPQLQRQKMDKVLGDTVKYLEYLQQRVTMLEEQAENQVVVRKSKITVDEEGYTDGDNGHSDEQRLPEIEARICNNNIRLKIHCEKVKGVIVKILDEVERLNLVVVNASVVPFGSLALDVSINAEMEKEFSFSTNDVVTALRCALQVAD</sequence>
<organism evidence="1 2">
    <name type="scientific">Sesamum alatum</name>
    <dbReference type="NCBI Taxonomy" id="300844"/>
    <lineage>
        <taxon>Eukaryota</taxon>
        <taxon>Viridiplantae</taxon>
        <taxon>Streptophyta</taxon>
        <taxon>Embryophyta</taxon>
        <taxon>Tracheophyta</taxon>
        <taxon>Spermatophyta</taxon>
        <taxon>Magnoliopsida</taxon>
        <taxon>eudicotyledons</taxon>
        <taxon>Gunneridae</taxon>
        <taxon>Pentapetalae</taxon>
        <taxon>asterids</taxon>
        <taxon>lamiids</taxon>
        <taxon>Lamiales</taxon>
        <taxon>Pedaliaceae</taxon>
        <taxon>Sesamum</taxon>
    </lineage>
</organism>
<protein>
    <submittedName>
        <fullName evidence="1">Transcription factor</fullName>
    </submittedName>
</protein>